<organism evidence="2 3">
    <name type="scientific">Stylosanthes scabra</name>
    <dbReference type="NCBI Taxonomy" id="79078"/>
    <lineage>
        <taxon>Eukaryota</taxon>
        <taxon>Viridiplantae</taxon>
        <taxon>Streptophyta</taxon>
        <taxon>Embryophyta</taxon>
        <taxon>Tracheophyta</taxon>
        <taxon>Spermatophyta</taxon>
        <taxon>Magnoliopsida</taxon>
        <taxon>eudicotyledons</taxon>
        <taxon>Gunneridae</taxon>
        <taxon>Pentapetalae</taxon>
        <taxon>rosids</taxon>
        <taxon>fabids</taxon>
        <taxon>Fabales</taxon>
        <taxon>Fabaceae</taxon>
        <taxon>Papilionoideae</taxon>
        <taxon>50 kb inversion clade</taxon>
        <taxon>dalbergioids sensu lato</taxon>
        <taxon>Dalbergieae</taxon>
        <taxon>Pterocarpus clade</taxon>
        <taxon>Stylosanthes</taxon>
    </lineage>
</organism>
<evidence type="ECO:0000313" key="3">
    <source>
        <dbReference type="Proteomes" id="UP001341840"/>
    </source>
</evidence>
<evidence type="ECO:0000313" key="2">
    <source>
        <dbReference type="EMBL" id="MED6222947.1"/>
    </source>
</evidence>
<evidence type="ECO:0000256" key="1">
    <source>
        <dbReference type="SAM" id="MobiDB-lite"/>
    </source>
</evidence>
<reference evidence="2 3" key="1">
    <citation type="journal article" date="2023" name="Plants (Basel)">
        <title>Bridging the Gap: Combining Genomics and Transcriptomics Approaches to Understand Stylosanthes scabra, an Orphan Legume from the Brazilian Caatinga.</title>
        <authorList>
            <person name="Ferreira-Neto J.R.C."/>
            <person name="da Silva M.D."/>
            <person name="Binneck E."/>
            <person name="de Melo N.F."/>
            <person name="da Silva R.H."/>
            <person name="de Melo A.L.T.M."/>
            <person name="Pandolfi V."/>
            <person name="Bustamante F.O."/>
            <person name="Brasileiro-Vidal A.C."/>
            <person name="Benko-Iseppon A.M."/>
        </authorList>
    </citation>
    <scope>NUCLEOTIDE SEQUENCE [LARGE SCALE GENOMIC DNA]</scope>
    <source>
        <tissue evidence="2">Leaves</tissue>
    </source>
</reference>
<dbReference type="EMBL" id="JASCZI010272619">
    <property type="protein sequence ID" value="MED6222947.1"/>
    <property type="molecule type" value="Genomic_DNA"/>
</dbReference>
<proteinExistence type="predicted"/>
<name>A0ABU6ZLV8_9FABA</name>
<comment type="caution">
    <text evidence="2">The sequence shown here is derived from an EMBL/GenBank/DDBJ whole genome shotgun (WGS) entry which is preliminary data.</text>
</comment>
<feature type="region of interest" description="Disordered" evidence="1">
    <location>
        <begin position="42"/>
        <end position="126"/>
    </location>
</feature>
<protein>
    <submittedName>
        <fullName evidence="2">Uncharacterized protein</fullName>
    </submittedName>
</protein>
<gene>
    <name evidence="2" type="ORF">PIB30_069322</name>
</gene>
<feature type="compositionally biased region" description="Basic residues" evidence="1">
    <location>
        <begin position="63"/>
        <end position="72"/>
    </location>
</feature>
<feature type="compositionally biased region" description="Basic residues" evidence="1">
    <location>
        <begin position="89"/>
        <end position="113"/>
    </location>
</feature>
<dbReference type="Proteomes" id="UP001341840">
    <property type="component" value="Unassembled WGS sequence"/>
</dbReference>
<accession>A0ABU6ZLV8</accession>
<feature type="compositionally biased region" description="Basic and acidic residues" evidence="1">
    <location>
        <begin position="53"/>
        <end position="62"/>
    </location>
</feature>
<keyword evidence="3" id="KW-1185">Reference proteome</keyword>
<sequence>MPQVLLGRPFLKIAEFKLICYDEIFTFSMGNAIEIFHLTPPPKPRKKSLHQLQESKGKESPVRKAKMPKTPRGRISNEKGTRNAPTQSKGKKKKISLNTKKKKKKKKKKKNKKKEPDEGNTQNKRTLKCLSFDGLLEKLKVLKNFLHRNESMDAHLVKNNSK</sequence>